<reference evidence="3 4" key="1">
    <citation type="submission" date="2014-07" db="EMBL/GenBank/DDBJ databases">
        <title>Draft Genome Sequences of Environmental Pseudomonas syringae strains.</title>
        <authorList>
            <person name="Baltrus D.A."/>
            <person name="Berge O."/>
            <person name="Morris C."/>
        </authorList>
    </citation>
    <scope>NUCLEOTIDE SEQUENCE [LARGE SCALE GENOMIC DNA]</scope>
    <source>
        <strain evidence="3 4">GAW0119</strain>
    </source>
</reference>
<protein>
    <submittedName>
        <fullName evidence="3">General secretion pathway protein GspM</fullName>
    </submittedName>
</protein>
<keyword evidence="4" id="KW-1185">Reference proteome</keyword>
<dbReference type="EMBL" id="JPQU01000047">
    <property type="protein sequence ID" value="KFE54185.1"/>
    <property type="molecule type" value="Genomic_DNA"/>
</dbReference>
<evidence type="ECO:0000313" key="3">
    <source>
        <dbReference type="EMBL" id="KFE54185.1"/>
    </source>
</evidence>
<organism evidence="3 4">
    <name type="scientific">Pseudomonas syringae</name>
    <dbReference type="NCBI Taxonomy" id="317"/>
    <lineage>
        <taxon>Bacteria</taxon>
        <taxon>Pseudomonadati</taxon>
        <taxon>Pseudomonadota</taxon>
        <taxon>Gammaproteobacteria</taxon>
        <taxon>Pseudomonadales</taxon>
        <taxon>Pseudomonadaceae</taxon>
        <taxon>Pseudomonas</taxon>
    </lineage>
</organism>
<dbReference type="OrthoDB" id="5767259at2"/>
<gene>
    <name evidence="3" type="ORF">IV01_17375</name>
</gene>
<dbReference type="PATRIC" id="fig|317.175.peg.3620"/>
<evidence type="ECO:0000313" key="4">
    <source>
        <dbReference type="Proteomes" id="UP000028631"/>
    </source>
</evidence>
<evidence type="ECO:0000256" key="1">
    <source>
        <dbReference type="SAM" id="Coils"/>
    </source>
</evidence>
<sequence length="203" mass="22041">MRRPLTSRERRGAALIVLALVLCAGYWLLIDSWFAGPLRDINAQADQLREQQQRYAGLLSQGDALKQQLEQARNDPASSTSLLPGDDPSAVAADLMQRVADLISSHASTGGGCSLTQRMPITPEQDGAEPYRQVKVSLTLECAIEPLTAILHELEYQRPFLFVDEMSIRRGADAPLKGGAGKLVAHLLVRGYLQPAAVVEATP</sequence>
<dbReference type="RefSeq" id="WP_032629970.1">
    <property type="nucleotide sequence ID" value="NZ_JPQU01000047.1"/>
</dbReference>
<keyword evidence="2" id="KW-0812">Transmembrane</keyword>
<accession>A0A085VFH2</accession>
<keyword evidence="1" id="KW-0175">Coiled coil</keyword>
<dbReference type="Proteomes" id="UP000028631">
    <property type="component" value="Unassembled WGS sequence"/>
</dbReference>
<feature type="transmembrane region" description="Helical" evidence="2">
    <location>
        <begin position="12"/>
        <end position="29"/>
    </location>
</feature>
<name>A0A085VFH2_PSESX</name>
<proteinExistence type="predicted"/>
<keyword evidence="2" id="KW-1133">Transmembrane helix</keyword>
<feature type="coiled-coil region" evidence="1">
    <location>
        <begin position="48"/>
        <end position="75"/>
    </location>
</feature>
<dbReference type="InterPro" id="IPR034756">
    <property type="entry name" value="T2SSM_b"/>
</dbReference>
<comment type="caution">
    <text evidence="3">The sequence shown here is derived from an EMBL/GenBank/DDBJ whole genome shotgun (WGS) entry which is preliminary data.</text>
</comment>
<evidence type="ECO:0000256" key="2">
    <source>
        <dbReference type="SAM" id="Phobius"/>
    </source>
</evidence>
<dbReference type="Pfam" id="PF10741">
    <property type="entry name" value="T2SSM_b"/>
    <property type="match status" value="1"/>
</dbReference>
<keyword evidence="2" id="KW-0472">Membrane</keyword>
<dbReference type="NCBIfam" id="NF040576">
    <property type="entry name" value="T2SS_GspM_XpsM"/>
    <property type="match status" value="1"/>
</dbReference>
<dbReference type="AlphaFoldDB" id="A0A085VFH2"/>